<reference evidence="2 3" key="1">
    <citation type="submission" date="2017-11" db="EMBL/GenBank/DDBJ databases">
        <title>De-novo sequencing of pomegranate (Punica granatum L.) genome.</title>
        <authorList>
            <person name="Akparov Z."/>
            <person name="Amiraslanov A."/>
            <person name="Hajiyeva S."/>
            <person name="Abbasov M."/>
            <person name="Kaur K."/>
            <person name="Hamwieh A."/>
            <person name="Solovyev V."/>
            <person name="Salamov A."/>
            <person name="Braich B."/>
            <person name="Kosarev P."/>
            <person name="Mahmoud A."/>
            <person name="Hajiyev E."/>
            <person name="Babayeva S."/>
            <person name="Izzatullayeva V."/>
            <person name="Mammadov A."/>
            <person name="Mammadov A."/>
            <person name="Sharifova S."/>
            <person name="Ojaghi J."/>
            <person name="Eynullazada K."/>
            <person name="Bayramov B."/>
            <person name="Abdulazimova A."/>
            <person name="Shahmuradov I."/>
        </authorList>
    </citation>
    <scope>NUCLEOTIDE SEQUENCE [LARGE SCALE GENOMIC DNA]</scope>
    <source>
        <strain evidence="3">cv. AG2017</strain>
        <tissue evidence="2">Leaf</tissue>
    </source>
</reference>
<sequence length="157" mass="16948">MALLKDQNRASSSYTPPLKNRLTVNQNPVVPPTFVSKNKEAPMSAMTHVPVVYSVTDPLPPPPAPTVVPLPPAAFLSADSTVHAPPPLAMPVQPLVYTVLPPTISPLHNPLKQMNVDMSDIRASKTTVRAFNDSRREVNGEIDFLIDVGPCSFSVAF</sequence>
<gene>
    <name evidence="2" type="ORF">CRG98_039582</name>
</gene>
<protein>
    <submittedName>
        <fullName evidence="2">Uncharacterized protein</fullName>
    </submittedName>
</protein>
<proteinExistence type="predicted"/>
<feature type="region of interest" description="Disordered" evidence="1">
    <location>
        <begin position="1"/>
        <end position="25"/>
    </location>
</feature>
<accession>A0A2I0I7Q8</accession>
<evidence type="ECO:0000256" key="1">
    <source>
        <dbReference type="SAM" id="MobiDB-lite"/>
    </source>
</evidence>
<dbReference type="Proteomes" id="UP000233551">
    <property type="component" value="Unassembled WGS sequence"/>
</dbReference>
<dbReference type="EMBL" id="PGOL01003680">
    <property type="protein sequence ID" value="PKI40012.1"/>
    <property type="molecule type" value="Genomic_DNA"/>
</dbReference>
<name>A0A2I0I7Q8_PUNGR</name>
<evidence type="ECO:0000313" key="3">
    <source>
        <dbReference type="Proteomes" id="UP000233551"/>
    </source>
</evidence>
<organism evidence="2 3">
    <name type="scientific">Punica granatum</name>
    <name type="common">Pomegranate</name>
    <dbReference type="NCBI Taxonomy" id="22663"/>
    <lineage>
        <taxon>Eukaryota</taxon>
        <taxon>Viridiplantae</taxon>
        <taxon>Streptophyta</taxon>
        <taxon>Embryophyta</taxon>
        <taxon>Tracheophyta</taxon>
        <taxon>Spermatophyta</taxon>
        <taxon>Magnoliopsida</taxon>
        <taxon>eudicotyledons</taxon>
        <taxon>Gunneridae</taxon>
        <taxon>Pentapetalae</taxon>
        <taxon>rosids</taxon>
        <taxon>malvids</taxon>
        <taxon>Myrtales</taxon>
        <taxon>Lythraceae</taxon>
        <taxon>Punica</taxon>
    </lineage>
</organism>
<comment type="caution">
    <text evidence="2">The sequence shown here is derived from an EMBL/GenBank/DDBJ whole genome shotgun (WGS) entry which is preliminary data.</text>
</comment>
<keyword evidence="3" id="KW-1185">Reference proteome</keyword>
<dbReference type="AlphaFoldDB" id="A0A2I0I7Q8"/>
<evidence type="ECO:0000313" key="2">
    <source>
        <dbReference type="EMBL" id="PKI40012.1"/>
    </source>
</evidence>